<dbReference type="InterPro" id="IPR018461">
    <property type="entry name" value="Na/H_Antiport_NhaC-like_C"/>
</dbReference>
<reference evidence="8" key="1">
    <citation type="submission" date="2021-02" db="EMBL/GenBank/DDBJ databases">
        <title>Infant gut strain persistence is associated with maternal origin, phylogeny, and functional potential including surface adhesion and iron acquisition.</title>
        <authorList>
            <person name="Lou Y.C."/>
        </authorList>
    </citation>
    <scope>NUCLEOTIDE SEQUENCE</scope>
    <source>
        <strain evidence="8">L3_108_103G1_dasL3_108_103G1_concoct_2</strain>
    </source>
</reference>
<evidence type="ECO:0000313" key="8">
    <source>
        <dbReference type="EMBL" id="MBS4883532.1"/>
    </source>
</evidence>
<feature type="transmembrane region" description="Helical" evidence="6">
    <location>
        <begin position="548"/>
        <end position="567"/>
    </location>
</feature>
<feature type="transmembrane region" description="Helical" evidence="6">
    <location>
        <begin position="342"/>
        <end position="362"/>
    </location>
</feature>
<evidence type="ECO:0000256" key="2">
    <source>
        <dbReference type="ARBA" id="ARBA00022475"/>
    </source>
</evidence>
<feature type="transmembrane region" description="Helical" evidence="6">
    <location>
        <begin position="160"/>
        <end position="178"/>
    </location>
</feature>
<feature type="domain" description="Na+/H+ antiporter NhaC-like C-terminal" evidence="7">
    <location>
        <begin position="276"/>
        <end position="564"/>
    </location>
</feature>
<gene>
    <name evidence="8" type="ORF">KHZ85_02075</name>
</gene>
<feature type="transmembrane region" description="Helical" evidence="6">
    <location>
        <begin position="421"/>
        <end position="439"/>
    </location>
</feature>
<sequence length="598" mass="64251">MAFLLEKELKGMRKKRFRFILITVLMLISLGIFTTDVHASKDPTQESGTKTIQCDACDGSGVCMECLGSKESCDSCKNSRQCTTCQGSGYIASPSKFYNTAWALLPPLIAIGLALLTKEVYPSLFIGIIVGGLLFANFSLEGTLIHVFNDGIANVLADSYNVGILVFLVILGTMVCLINKAGGSAAFGRWAKEHVKSRVGAQLAVIILGCLIFIDDYFNCLTVGSVMRPLTDAHRISRAKLAYIIDATAAPICIIAPISSWAAAVAGFAEDGQGLSLFIQAIPYNFYALLTILMMVGLVLMKIDFGAMAKHERNAIKNNDVFSGESVYQQVEERFEDTNGRVLDLIFPILVLIVCCVIGMLYSGGFFRGVDFITAFSNSDASVGLMLGSAIALLITFLYYGLRKAMSFKEMMACLPEGFKAMVPAILILTFAWSLKAMTDSLGAKYFVRDLVVSGAQGMQMLLPALIFLIGCGLAFATGTSWGTFGILIPIVQSVFSMDQPLAIICISACMAGAVCGDHCSPISDTTIMASAGAQCDHVSHVSTQLPYALLCAGISFVTYILAGTLAYFDGPAILALPVGMSLMLGILFYLKRRYAKP</sequence>
<evidence type="ECO:0000256" key="1">
    <source>
        <dbReference type="ARBA" id="ARBA00004651"/>
    </source>
</evidence>
<name>A0A942WDS2_9FIRM</name>
<keyword evidence="4 6" id="KW-1133">Transmembrane helix</keyword>
<comment type="subcellular location">
    <subcellularLocation>
        <location evidence="1">Cell membrane</location>
        <topology evidence="1">Multi-pass membrane protein</topology>
    </subcellularLocation>
</comment>
<evidence type="ECO:0000313" key="9">
    <source>
        <dbReference type="Proteomes" id="UP000753219"/>
    </source>
</evidence>
<feature type="transmembrane region" description="Helical" evidence="6">
    <location>
        <begin position="573"/>
        <end position="591"/>
    </location>
</feature>
<protein>
    <submittedName>
        <fullName evidence="8">Na+/H+ antiporter NhaC family protein</fullName>
    </submittedName>
</protein>
<keyword evidence="5 6" id="KW-0472">Membrane</keyword>
<feature type="transmembrane region" description="Helical" evidence="6">
    <location>
        <begin position="382"/>
        <end position="400"/>
    </location>
</feature>
<dbReference type="Proteomes" id="UP000753219">
    <property type="component" value="Unassembled WGS sequence"/>
</dbReference>
<dbReference type="EMBL" id="JAGZMZ010000003">
    <property type="protein sequence ID" value="MBS4883532.1"/>
    <property type="molecule type" value="Genomic_DNA"/>
</dbReference>
<evidence type="ECO:0000256" key="4">
    <source>
        <dbReference type="ARBA" id="ARBA00022989"/>
    </source>
</evidence>
<keyword evidence="3 6" id="KW-0812">Transmembrane</keyword>
<proteinExistence type="predicted"/>
<dbReference type="PANTHER" id="PTHR43478">
    <property type="entry name" value="NA+/H+ ANTIPORTER-RELATED"/>
    <property type="match status" value="1"/>
</dbReference>
<dbReference type="AlphaFoldDB" id="A0A942WDS2"/>
<dbReference type="Pfam" id="PF03553">
    <property type="entry name" value="Na_H_antiporter"/>
    <property type="match status" value="1"/>
</dbReference>
<feature type="transmembrane region" description="Helical" evidence="6">
    <location>
        <begin position="284"/>
        <end position="303"/>
    </location>
</feature>
<evidence type="ECO:0000259" key="7">
    <source>
        <dbReference type="Pfam" id="PF03553"/>
    </source>
</evidence>
<evidence type="ECO:0000256" key="6">
    <source>
        <dbReference type="SAM" id="Phobius"/>
    </source>
</evidence>
<keyword evidence="2" id="KW-1003">Cell membrane</keyword>
<dbReference type="GO" id="GO:0005886">
    <property type="term" value="C:plasma membrane"/>
    <property type="evidence" value="ECO:0007669"/>
    <property type="project" value="UniProtKB-SubCell"/>
</dbReference>
<feature type="transmembrane region" description="Helical" evidence="6">
    <location>
        <begin position="123"/>
        <end position="140"/>
    </location>
</feature>
<feature type="transmembrane region" description="Helical" evidence="6">
    <location>
        <begin position="459"/>
        <end position="492"/>
    </location>
</feature>
<organism evidence="8 9">
    <name type="scientific">Amedibacillus dolichus</name>
    <dbReference type="NCBI Taxonomy" id="31971"/>
    <lineage>
        <taxon>Bacteria</taxon>
        <taxon>Bacillati</taxon>
        <taxon>Bacillota</taxon>
        <taxon>Erysipelotrichia</taxon>
        <taxon>Erysipelotrichales</taxon>
        <taxon>Erysipelotrichaceae</taxon>
        <taxon>Amedibacillus</taxon>
    </lineage>
</organism>
<dbReference type="PANTHER" id="PTHR43478:SF1">
    <property type="entry name" value="NA+_H+ ANTIPORTER NHAC-LIKE C-TERMINAL DOMAIN-CONTAINING PROTEIN"/>
    <property type="match status" value="1"/>
</dbReference>
<comment type="caution">
    <text evidence="8">The sequence shown here is derived from an EMBL/GenBank/DDBJ whole genome shotgun (WGS) entry which is preliminary data.</text>
</comment>
<evidence type="ECO:0000256" key="3">
    <source>
        <dbReference type="ARBA" id="ARBA00022692"/>
    </source>
</evidence>
<accession>A0A942WDS2</accession>
<feature type="transmembrane region" description="Helical" evidence="6">
    <location>
        <begin position="97"/>
        <end position="116"/>
    </location>
</feature>
<evidence type="ECO:0000256" key="5">
    <source>
        <dbReference type="ARBA" id="ARBA00023136"/>
    </source>
</evidence>